<accession>A0A9P6AHE9</accession>
<comment type="caution">
    <text evidence="2">The sequence shown here is derived from an EMBL/GenBank/DDBJ whole genome shotgun (WGS) entry which is preliminary data.</text>
</comment>
<proteinExistence type="predicted"/>
<sequence length="163" mass="18604">MTTHPLKQVCGHKIKTKKTTGCPMSGPRQTKPQQTKLGQMKAPNEGMRGGDTNHTPAAAYRLNHPPNERLKYKTQEWERMMQGRRGPRQTTHPLQQVCGNFKIIKQNGDPLNEPPLEMKMGPTNNNHPNKTSDKTTHPLRLTSELRTRDPTKQTWENNNLPIK</sequence>
<organism evidence="2 3">
    <name type="scientific">Hydnum rufescens UP504</name>
    <dbReference type="NCBI Taxonomy" id="1448309"/>
    <lineage>
        <taxon>Eukaryota</taxon>
        <taxon>Fungi</taxon>
        <taxon>Dikarya</taxon>
        <taxon>Basidiomycota</taxon>
        <taxon>Agaricomycotina</taxon>
        <taxon>Agaricomycetes</taxon>
        <taxon>Cantharellales</taxon>
        <taxon>Hydnaceae</taxon>
        <taxon>Hydnum</taxon>
    </lineage>
</organism>
<evidence type="ECO:0000256" key="1">
    <source>
        <dbReference type="SAM" id="MobiDB-lite"/>
    </source>
</evidence>
<protein>
    <submittedName>
        <fullName evidence="2">Uncharacterized protein</fullName>
    </submittedName>
</protein>
<dbReference type="AlphaFoldDB" id="A0A9P6AHE9"/>
<feature type="compositionally biased region" description="Polar residues" evidence="1">
    <location>
        <begin position="27"/>
        <end position="37"/>
    </location>
</feature>
<feature type="compositionally biased region" description="Polar residues" evidence="1">
    <location>
        <begin position="152"/>
        <end position="163"/>
    </location>
</feature>
<evidence type="ECO:0000313" key="2">
    <source>
        <dbReference type="EMBL" id="KAF9505380.1"/>
    </source>
</evidence>
<reference evidence="2" key="1">
    <citation type="journal article" date="2020" name="Nat. Commun.">
        <title>Large-scale genome sequencing of mycorrhizal fungi provides insights into the early evolution of symbiotic traits.</title>
        <authorList>
            <person name="Miyauchi S."/>
            <person name="Kiss E."/>
            <person name="Kuo A."/>
            <person name="Drula E."/>
            <person name="Kohler A."/>
            <person name="Sanchez-Garcia M."/>
            <person name="Morin E."/>
            <person name="Andreopoulos B."/>
            <person name="Barry K.W."/>
            <person name="Bonito G."/>
            <person name="Buee M."/>
            <person name="Carver A."/>
            <person name="Chen C."/>
            <person name="Cichocki N."/>
            <person name="Clum A."/>
            <person name="Culley D."/>
            <person name="Crous P.W."/>
            <person name="Fauchery L."/>
            <person name="Girlanda M."/>
            <person name="Hayes R.D."/>
            <person name="Keri Z."/>
            <person name="LaButti K."/>
            <person name="Lipzen A."/>
            <person name="Lombard V."/>
            <person name="Magnuson J."/>
            <person name="Maillard F."/>
            <person name="Murat C."/>
            <person name="Nolan M."/>
            <person name="Ohm R.A."/>
            <person name="Pangilinan J."/>
            <person name="Pereira M.F."/>
            <person name="Perotto S."/>
            <person name="Peter M."/>
            <person name="Pfister S."/>
            <person name="Riley R."/>
            <person name="Sitrit Y."/>
            <person name="Stielow J.B."/>
            <person name="Szollosi G."/>
            <person name="Zifcakova L."/>
            <person name="Stursova M."/>
            <person name="Spatafora J.W."/>
            <person name="Tedersoo L."/>
            <person name="Vaario L.M."/>
            <person name="Yamada A."/>
            <person name="Yan M."/>
            <person name="Wang P."/>
            <person name="Xu J."/>
            <person name="Bruns T."/>
            <person name="Baldrian P."/>
            <person name="Vilgalys R."/>
            <person name="Dunand C."/>
            <person name="Henrissat B."/>
            <person name="Grigoriev I.V."/>
            <person name="Hibbett D."/>
            <person name="Nagy L.G."/>
            <person name="Martin F.M."/>
        </authorList>
    </citation>
    <scope>NUCLEOTIDE SEQUENCE</scope>
    <source>
        <strain evidence="2">UP504</strain>
    </source>
</reference>
<gene>
    <name evidence="2" type="ORF">BS47DRAFT_1368103</name>
</gene>
<name>A0A9P6AHE9_9AGAM</name>
<dbReference type="EMBL" id="MU129156">
    <property type="protein sequence ID" value="KAF9505380.1"/>
    <property type="molecule type" value="Genomic_DNA"/>
</dbReference>
<evidence type="ECO:0000313" key="3">
    <source>
        <dbReference type="Proteomes" id="UP000886523"/>
    </source>
</evidence>
<feature type="region of interest" description="Disordered" evidence="1">
    <location>
        <begin position="112"/>
        <end position="163"/>
    </location>
</feature>
<feature type="region of interest" description="Disordered" evidence="1">
    <location>
        <begin position="15"/>
        <end position="69"/>
    </location>
</feature>
<dbReference type="Proteomes" id="UP000886523">
    <property type="component" value="Unassembled WGS sequence"/>
</dbReference>
<keyword evidence="3" id="KW-1185">Reference proteome</keyword>